<dbReference type="Proteomes" id="UP000199558">
    <property type="component" value="Unassembled WGS sequence"/>
</dbReference>
<dbReference type="SMART" id="SM00530">
    <property type="entry name" value="HTH_XRE"/>
    <property type="match status" value="1"/>
</dbReference>
<dbReference type="InterPro" id="IPR001387">
    <property type="entry name" value="Cro/C1-type_HTH"/>
</dbReference>
<dbReference type="Pfam" id="PF13560">
    <property type="entry name" value="HTH_31"/>
    <property type="match status" value="1"/>
</dbReference>
<feature type="domain" description="HTH cro/C1-type" evidence="1">
    <location>
        <begin position="40"/>
        <end position="94"/>
    </location>
</feature>
<dbReference type="AlphaFoldDB" id="A0A1A9B3B8"/>
<dbReference type="STRING" id="946078.GA0070622_0362"/>
<dbReference type="SUPFAM" id="SSF47413">
    <property type="entry name" value="lambda repressor-like DNA-binding domains"/>
    <property type="match status" value="1"/>
</dbReference>
<dbReference type="CDD" id="cd00093">
    <property type="entry name" value="HTH_XRE"/>
    <property type="match status" value="1"/>
</dbReference>
<dbReference type="EMBL" id="FLRH01000003">
    <property type="protein sequence ID" value="SBT63412.1"/>
    <property type="molecule type" value="Genomic_DNA"/>
</dbReference>
<protein>
    <submittedName>
        <fullName evidence="2">Helix-turn-helix domain-containing protein</fullName>
    </submittedName>
</protein>
<keyword evidence="3" id="KW-1185">Reference proteome</keyword>
<evidence type="ECO:0000259" key="1">
    <source>
        <dbReference type="PROSITE" id="PS50943"/>
    </source>
</evidence>
<sequence>MRYFYTTPARRRLLEGYPARMVRQPLTAEQIAAGQRLGVALRAARAGRSLGEVALAAGISPETLRKIEAGRLPAPAFGTVVCLSQALGVPLAELADVWLADMPVRQAS</sequence>
<dbReference type="PROSITE" id="PS50943">
    <property type="entry name" value="HTH_CROC1"/>
    <property type="match status" value="1"/>
</dbReference>
<name>A0A1A9B3B8_9ACTN</name>
<accession>A0A1A9B3B8</accession>
<evidence type="ECO:0000313" key="3">
    <source>
        <dbReference type="Proteomes" id="UP000199558"/>
    </source>
</evidence>
<dbReference type="Gene3D" id="1.10.260.40">
    <property type="entry name" value="lambda repressor-like DNA-binding domains"/>
    <property type="match status" value="1"/>
</dbReference>
<gene>
    <name evidence="2" type="ORF">GA0070622_0362</name>
</gene>
<proteinExistence type="predicted"/>
<dbReference type="GO" id="GO:0003677">
    <property type="term" value="F:DNA binding"/>
    <property type="evidence" value="ECO:0007669"/>
    <property type="project" value="InterPro"/>
</dbReference>
<reference evidence="3" key="1">
    <citation type="submission" date="2016-06" db="EMBL/GenBank/DDBJ databases">
        <authorList>
            <person name="Varghese N."/>
            <person name="Submissions Spin"/>
        </authorList>
    </citation>
    <scope>NUCLEOTIDE SEQUENCE [LARGE SCALE GENOMIC DNA]</scope>
    <source>
        <strain evidence="3">DSM 45794</strain>
    </source>
</reference>
<evidence type="ECO:0000313" key="2">
    <source>
        <dbReference type="EMBL" id="SBT63412.1"/>
    </source>
</evidence>
<dbReference type="InterPro" id="IPR010982">
    <property type="entry name" value="Lambda_DNA-bd_dom_sf"/>
</dbReference>
<organism evidence="2 3">
    <name type="scientific">Micromonospora sediminicola</name>
    <dbReference type="NCBI Taxonomy" id="946078"/>
    <lineage>
        <taxon>Bacteria</taxon>
        <taxon>Bacillati</taxon>
        <taxon>Actinomycetota</taxon>
        <taxon>Actinomycetes</taxon>
        <taxon>Micromonosporales</taxon>
        <taxon>Micromonosporaceae</taxon>
        <taxon>Micromonospora</taxon>
    </lineage>
</organism>